<feature type="transmembrane region" description="Helical" evidence="1">
    <location>
        <begin position="108"/>
        <end position="124"/>
    </location>
</feature>
<feature type="transmembrane region" description="Helical" evidence="1">
    <location>
        <begin position="212"/>
        <end position="234"/>
    </location>
</feature>
<accession>A0A0F6PZP5</accession>
<gene>
    <name evidence="2" type="primary">nad2</name>
</gene>
<proteinExistence type="predicted"/>
<evidence type="ECO:0000256" key="1">
    <source>
        <dbReference type="SAM" id="Phobius"/>
    </source>
</evidence>
<keyword evidence="1" id="KW-0472">Membrane</keyword>
<sequence length="268" mass="32652">MLSIFITMIFLFFFISFNLDMISNWVVIEMLSFFIMKLYSKDFSIYFEYTFNQTISSLLFFIGIFLFFSEFFYSSMIFLTLFFMYKLAIFPFYLWYKNFLLKSSLFQIMYFISIIYFLKIYLMFIFLNFLLMKIIIFFSLMNTIVISIESLEENFNFLNFMVYSSLLMSIYWILSFFISLSMMVFFSSAYMFSLFFIFFVTFKENFLVKNIWIYAVILLGLPPLPLFCMKFMLLLSLWNFSLLFFILTLGFFFTINFYVNNIFLISLI</sequence>
<keyword evidence="2" id="KW-0496">Mitochondrion</keyword>
<feature type="transmembrane region" description="Helical" evidence="1">
    <location>
        <begin position="130"/>
        <end position="148"/>
    </location>
</feature>
<reference evidence="2" key="1">
    <citation type="journal article" date="2015" name="Mol. Phylogenet. Evol.">
        <title>Elucidating the phylogenetic position of Gnathostomulida and first mitochondrial genomes of Gnathostomulida, Gastrotricha and Polycladida (Platyhelminthes).</title>
        <authorList>
            <person name="Golombek A."/>
            <person name="Tobergte S."/>
            <person name="Struck T.H."/>
        </authorList>
    </citation>
    <scope>NUCLEOTIDE SEQUENCE</scope>
</reference>
<protein>
    <submittedName>
        <fullName evidence="2">NADH dehydrogenase subunit 2</fullName>
    </submittedName>
</protein>
<feature type="transmembrane region" description="Helical" evidence="1">
    <location>
        <begin position="6"/>
        <end position="28"/>
    </location>
</feature>
<feature type="transmembrane region" description="Helical" evidence="1">
    <location>
        <begin position="240"/>
        <end position="259"/>
    </location>
</feature>
<feature type="transmembrane region" description="Helical" evidence="1">
    <location>
        <begin position="155"/>
        <end position="174"/>
    </location>
</feature>
<feature type="transmembrane region" description="Helical" evidence="1">
    <location>
        <begin position="180"/>
        <end position="200"/>
    </location>
</feature>
<dbReference type="EMBL" id="KP965860">
    <property type="protein sequence ID" value="AKD00023.1"/>
    <property type="molecule type" value="Genomic_DNA"/>
</dbReference>
<keyword evidence="1" id="KW-0812">Transmembrane</keyword>
<name>A0A0F6PZP5_9BILA</name>
<keyword evidence="1" id="KW-1133">Transmembrane helix</keyword>
<evidence type="ECO:0000313" key="2">
    <source>
        <dbReference type="EMBL" id="AKD00023.1"/>
    </source>
</evidence>
<feature type="transmembrane region" description="Helical" evidence="1">
    <location>
        <begin position="49"/>
        <end position="69"/>
    </location>
</feature>
<dbReference type="AlphaFoldDB" id="A0A0F6PZP5"/>
<geneLocation type="mitochondrion" evidence="2"/>
<feature type="transmembrane region" description="Helical" evidence="1">
    <location>
        <begin position="75"/>
        <end position="96"/>
    </location>
</feature>
<organism evidence="2">
    <name type="scientific">Gnathostomula armata</name>
    <dbReference type="NCBI Taxonomy" id="231613"/>
    <lineage>
        <taxon>Eukaryota</taxon>
        <taxon>Metazoa</taxon>
        <taxon>Spiralia</taxon>
        <taxon>Gnathifera</taxon>
        <taxon>Gnathostomulida</taxon>
        <taxon>Bursovaginoidea</taxon>
        <taxon>Gnathostomulidae</taxon>
        <taxon>Gnathostomula</taxon>
    </lineage>
</organism>